<feature type="compositionally biased region" description="Polar residues" evidence="5">
    <location>
        <begin position="1767"/>
        <end position="1777"/>
    </location>
</feature>
<dbReference type="SMART" id="SM00220">
    <property type="entry name" value="S_TKc"/>
    <property type="match status" value="1"/>
</dbReference>
<keyword evidence="6" id="KW-0812">Transmembrane</keyword>
<feature type="compositionally biased region" description="Polar residues" evidence="5">
    <location>
        <begin position="619"/>
        <end position="629"/>
    </location>
</feature>
<keyword evidence="9" id="KW-1185">Reference proteome</keyword>
<feature type="region of interest" description="Disordered" evidence="5">
    <location>
        <begin position="563"/>
        <end position="585"/>
    </location>
</feature>
<proteinExistence type="predicted"/>
<dbReference type="OMA" id="DTGYLCL"/>
<dbReference type="GO" id="GO:0005524">
    <property type="term" value="F:ATP binding"/>
    <property type="evidence" value="ECO:0007669"/>
    <property type="project" value="UniProtKB-KW"/>
</dbReference>
<feature type="compositionally biased region" description="Polar residues" evidence="5">
    <location>
        <begin position="851"/>
        <end position="860"/>
    </location>
</feature>
<feature type="compositionally biased region" description="Low complexity" evidence="5">
    <location>
        <begin position="683"/>
        <end position="698"/>
    </location>
</feature>
<name>A0A0N1PGK3_LEPSE</name>
<dbReference type="PROSITE" id="PS50011">
    <property type="entry name" value="PROTEIN_KINASE_DOM"/>
    <property type="match status" value="1"/>
</dbReference>
<dbReference type="PANTHER" id="PTHR43671:SF103">
    <property type="entry name" value="KINASE, PUTATIVE-RELATED"/>
    <property type="match status" value="1"/>
</dbReference>
<evidence type="ECO:0000256" key="4">
    <source>
        <dbReference type="ARBA" id="ARBA00022840"/>
    </source>
</evidence>
<feature type="region of interest" description="Disordered" evidence="5">
    <location>
        <begin position="1479"/>
        <end position="1531"/>
    </location>
</feature>
<feature type="compositionally biased region" description="Basic and acidic residues" evidence="5">
    <location>
        <begin position="1668"/>
        <end position="1681"/>
    </location>
</feature>
<evidence type="ECO:0000256" key="2">
    <source>
        <dbReference type="ARBA" id="ARBA00022741"/>
    </source>
</evidence>
<evidence type="ECO:0000256" key="5">
    <source>
        <dbReference type="SAM" id="MobiDB-lite"/>
    </source>
</evidence>
<dbReference type="PROSITE" id="PS00108">
    <property type="entry name" value="PROTEIN_KINASE_ST"/>
    <property type="match status" value="1"/>
</dbReference>
<feature type="region of interest" description="Disordered" evidence="5">
    <location>
        <begin position="1258"/>
        <end position="1326"/>
    </location>
</feature>
<dbReference type="InterPro" id="IPR050660">
    <property type="entry name" value="NEK_Ser/Thr_kinase"/>
</dbReference>
<evidence type="ECO:0000313" key="9">
    <source>
        <dbReference type="Proteomes" id="UP000038009"/>
    </source>
</evidence>
<feature type="region of interest" description="Disordered" evidence="5">
    <location>
        <begin position="499"/>
        <end position="544"/>
    </location>
</feature>
<evidence type="ECO:0000259" key="7">
    <source>
        <dbReference type="PROSITE" id="PS50011"/>
    </source>
</evidence>
<feature type="region of interest" description="Disordered" evidence="5">
    <location>
        <begin position="1573"/>
        <end position="1605"/>
    </location>
</feature>
<accession>A0A0N1PGK3</accession>
<keyword evidence="1" id="KW-0808">Transferase</keyword>
<gene>
    <name evidence="8" type="ORF">ABL78_0218</name>
</gene>
<reference evidence="8 9" key="1">
    <citation type="journal article" date="2015" name="PLoS Pathog.">
        <title>Leptomonas seymouri: Adaptations to the Dixenous Life Cycle Analyzed by Genome Sequencing, Transcriptome Profiling and Co-infection with Leishmania donovani.</title>
        <authorList>
            <person name="Kraeva N."/>
            <person name="Butenko A."/>
            <person name="Hlavacova J."/>
            <person name="Kostygov A."/>
            <person name="Myskova J."/>
            <person name="Grybchuk D."/>
            <person name="Lestinova T."/>
            <person name="Votypka J."/>
            <person name="Volf P."/>
            <person name="Opperdoes F."/>
            <person name="Flegontov P."/>
            <person name="Lukes J."/>
            <person name="Yurchenko V."/>
        </authorList>
    </citation>
    <scope>NUCLEOTIDE SEQUENCE [LARGE SCALE GENOMIC DNA]</scope>
    <source>
        <strain evidence="8 9">ATCC 30220</strain>
    </source>
</reference>
<feature type="compositionally biased region" description="Low complexity" evidence="5">
    <location>
        <begin position="1573"/>
        <end position="1586"/>
    </location>
</feature>
<feature type="region of interest" description="Disordered" evidence="5">
    <location>
        <begin position="392"/>
        <end position="425"/>
    </location>
</feature>
<keyword evidence="6" id="KW-0472">Membrane</keyword>
<feature type="transmembrane region" description="Helical" evidence="6">
    <location>
        <begin position="55"/>
        <end position="80"/>
    </location>
</feature>
<dbReference type="InterPro" id="IPR000719">
    <property type="entry name" value="Prot_kinase_dom"/>
</dbReference>
<feature type="compositionally biased region" description="Basic and acidic residues" evidence="5">
    <location>
        <begin position="811"/>
        <end position="826"/>
    </location>
</feature>
<dbReference type="SUPFAM" id="SSF56112">
    <property type="entry name" value="Protein kinase-like (PK-like)"/>
    <property type="match status" value="1"/>
</dbReference>
<dbReference type="PANTHER" id="PTHR43671">
    <property type="entry name" value="SERINE/THREONINE-PROTEIN KINASE NEK"/>
    <property type="match status" value="1"/>
</dbReference>
<dbReference type="Gene3D" id="3.30.200.20">
    <property type="entry name" value="Phosphorylase Kinase, domain 1"/>
    <property type="match status" value="1"/>
</dbReference>
<feature type="compositionally biased region" description="Basic residues" evidence="5">
    <location>
        <begin position="563"/>
        <end position="578"/>
    </location>
</feature>
<sequence>MGTRVSAELTSQAPTAATPLVRHDVTRIAKTEDTHPLASSVSAAVTPHFYAFDALLLAAGVVSILLVVVIVLLIVVIRLLRRASAAHRSPLYLRGDDAEQEGASSGTAVPRTHDFFVDEERPLLQPYAQMRRQQQQQQRQREGEAGVKAYNTHPPSHANSHRAINNKAAFELSASPSVVAVGGNLNSNHRNGIPRDVCDGGRPAEPPPSGAAEAAAAVANAGEHVASFRGTTQKDLTVFHTTHDSSYRLLQRIGMGAFSSVYLVQHKATNLRYAMKYIVCRDDRERLAALRECEVAHCLQGHPQVIRIADMFMNYRFQRGGGGSAKAARTASSSATQYPANALRAATPAAATNTCQSSPWEVAPAGNVKLCGASSHAARSLTQPPRLWARPVATPISPLSPVNSQQQQQQRPPLLSPLVPPVTNSPQLRVSAHAKAAATAPVSPSSPIQRTAAATTWVGVKLSGRDGSVMENVASASKLADDEVVAALRARIRATRCVDFDNGPEGEDALRKGDSEGSGDDSAGSGDSEGIHTTHSEAEGAPLILSVTDTERLLMDARLLQQRRRRRRAQSHLQRHNKEKTQAATISTAATAAALHDLGEARFTALSPFQQPKPHRTSVHPTSPSSNASFARPHSGPPQGSRQTFSSPASSSSTITHGSFSVTGQPSPHRHNSLIYGGRNQKTSGATAAGAAGCSSCGHTFPRSQSKASTEKADIEGRSHCYKRSSVSPVEHGFLKPLQWQQQVHRHHYHGSDERQAVTTAGDMHSKWDMDGSSTVTGGVTTAAAPVAQPSTAVVTPTRRPTCQSSVNSECTREGVVDGHDDEDHQPAASTHSHAPPSFVEEGSMKRAVQSAGQHSNAAEGSSYSSSDGMEEEPLQPIRRILVPPPSFMHPQPSLAVVAYDESSRANPSGNATASSAQQVQQPLPMSYVARSRYANFTVSVSGVLAGELHPGETATTAAVAAETLMAPASYVVQNQLQQPQPTPIASSCALAESDRTPATTYAPTRADAGTTSVSARIAEGGGSSQYGPAAQTCKDFSCQGPTEAAAVGERSDPTAPAEANTEKGTANALSPSTVATPATSTSADVDKSGSNTYGPARVSHYINPYLERARGGEVVPPPRTSYAPGGGVRYNCFVTPSTNVSTPPASKSPPQYNGPAVRAWNDGASSAAAVAAAAATASPPLPAPAQPTTIMRSTYAPLRYGNVVEPAMTATPEVNELRALTPPPAPLVSSLAFTATRSGKSEPGRLSVSAAIRNARADQQGERTHLSNGAPHVYVPKPQPVRGIGPPRPFGDPNESNRTHVVHGHSANNSDSIEGGGKQRDDVGHSSLHDCNNMNKQTCNTPFNAIGDTTVYDDAPSPQKPLYTNLGVALTETSPVPATVYRHTTATAHNCADTMAATPCLFRGTSAAVTSYGAVDVTNNSSPGNCPYAPKVQTYAPVVRYANAGNPTLWCAYGQPGGVAAIGPASVADARASAAISRDAQSNAAHNSNLDADSATGHNGGGANGHAKGDGSGSTASSESTTQSNSSGSLTQDIRDTGYLCLVMEYHPMGDLCHYVLRAKQQFALQQEQQQQSQSCTTRRSVSQSAFDSRPAASLNAPMSSDHSSTLHAVGALSNDMNSPTTVLNNSTASWIAAAAAATWRAKPAASKSDPNLAMAAAARSGSDMLDGSHRHAEEEKPDPTSRNPLTEPQLLSIAFQLSSVLDHMHQHNPPIIHRDLKPENILIKGELTEFLEDVSAEMVTDRGGRVSSSHANKLTNLFAPAAGTPTESAVNNHDSANAGGAGRTSFHERGAMIPPSSFTSSHHGGTASTPATAATALHTPPPIRITRAIIPIVLTDFGLAMVQETHGGTRHSRGGGTQPYIAPECWQGATCTASDMWSLGCVLYALATGRLTANTVRLMSEEAKRDGFASRMLNDIITAKYSLAFASFVVSLLVVDPAKRPTAAQAAQCFLVAENEVRFDVSSPFFSNVLDL</sequence>
<organism evidence="8 9">
    <name type="scientific">Leptomonas seymouri</name>
    <dbReference type="NCBI Taxonomy" id="5684"/>
    <lineage>
        <taxon>Eukaryota</taxon>
        <taxon>Discoba</taxon>
        <taxon>Euglenozoa</taxon>
        <taxon>Kinetoplastea</taxon>
        <taxon>Metakinetoplastina</taxon>
        <taxon>Trypanosomatida</taxon>
        <taxon>Trypanosomatidae</taxon>
        <taxon>Leishmaniinae</taxon>
        <taxon>Leptomonas</taxon>
    </lineage>
</organism>
<feature type="compositionally biased region" description="Polar residues" evidence="5">
    <location>
        <begin position="799"/>
        <end position="810"/>
    </location>
</feature>
<feature type="region of interest" description="Disordered" evidence="5">
    <location>
        <begin position="1766"/>
        <end position="1820"/>
    </location>
</feature>
<protein>
    <recommendedName>
        <fullName evidence="7">Protein kinase domain-containing protein</fullName>
    </recommendedName>
</protein>
<feature type="domain" description="Protein kinase" evidence="7">
    <location>
        <begin position="1505"/>
        <end position="1968"/>
    </location>
</feature>
<evidence type="ECO:0000256" key="6">
    <source>
        <dbReference type="SAM" id="Phobius"/>
    </source>
</evidence>
<feature type="compositionally biased region" description="Basic and acidic residues" evidence="5">
    <location>
        <begin position="529"/>
        <end position="538"/>
    </location>
</feature>
<feature type="compositionally biased region" description="Low complexity" evidence="5">
    <location>
        <begin position="1514"/>
        <end position="1531"/>
    </location>
</feature>
<keyword evidence="6" id="KW-1133">Transmembrane helix</keyword>
<feature type="compositionally biased region" description="Low complexity" evidence="5">
    <location>
        <begin position="1808"/>
        <end position="1820"/>
    </location>
</feature>
<keyword evidence="2" id="KW-0547">Nucleotide-binding</keyword>
<evidence type="ECO:0000256" key="3">
    <source>
        <dbReference type="ARBA" id="ARBA00022777"/>
    </source>
</evidence>
<dbReference type="OrthoDB" id="248923at2759"/>
<dbReference type="Pfam" id="PF00069">
    <property type="entry name" value="Pkinase"/>
    <property type="match status" value="2"/>
</dbReference>
<feature type="region of interest" description="Disordered" evidence="5">
    <location>
        <begin position="1644"/>
        <end position="1688"/>
    </location>
</feature>
<evidence type="ECO:0000313" key="8">
    <source>
        <dbReference type="EMBL" id="KPI90622.1"/>
    </source>
</evidence>
<feature type="compositionally biased region" description="Low complexity" evidence="5">
    <location>
        <begin position="1069"/>
        <end position="1084"/>
    </location>
</feature>
<feature type="compositionally biased region" description="Low complexity" evidence="5">
    <location>
        <begin position="641"/>
        <end position="661"/>
    </location>
</feature>
<feature type="compositionally biased region" description="Low complexity" evidence="5">
    <location>
        <begin position="397"/>
        <end position="413"/>
    </location>
</feature>
<dbReference type="GO" id="GO:0004674">
    <property type="term" value="F:protein serine/threonine kinase activity"/>
    <property type="evidence" value="ECO:0007669"/>
    <property type="project" value="UniProtKB-KW"/>
</dbReference>
<dbReference type="VEuPathDB" id="TriTrypDB:Lsey_0003_0150"/>
<comment type="caution">
    <text evidence="8">The sequence shown here is derived from an EMBL/GenBank/DDBJ whole genome shotgun (WGS) entry which is preliminary data.</text>
</comment>
<evidence type="ECO:0000256" key="1">
    <source>
        <dbReference type="ARBA" id="ARBA00022679"/>
    </source>
</evidence>
<dbReference type="InterPro" id="IPR011009">
    <property type="entry name" value="Kinase-like_dom_sf"/>
</dbReference>
<feature type="region of interest" description="Disordered" evidence="5">
    <location>
        <begin position="791"/>
        <end position="873"/>
    </location>
</feature>
<feature type="region of interest" description="Disordered" evidence="5">
    <location>
        <begin position="1045"/>
        <end position="1098"/>
    </location>
</feature>
<dbReference type="EMBL" id="LJSK01000003">
    <property type="protein sequence ID" value="KPI90622.1"/>
    <property type="molecule type" value="Genomic_DNA"/>
</dbReference>
<keyword evidence="4" id="KW-0067">ATP-binding</keyword>
<feature type="region of interest" description="Disordered" evidence="5">
    <location>
        <begin position="610"/>
        <end position="714"/>
    </location>
</feature>
<keyword evidence="3" id="KW-0418">Kinase</keyword>
<dbReference type="Proteomes" id="UP000038009">
    <property type="component" value="Unassembled WGS sequence"/>
</dbReference>
<dbReference type="InterPro" id="IPR008271">
    <property type="entry name" value="Ser/Thr_kinase_AS"/>
</dbReference>
<dbReference type="Gene3D" id="1.10.510.10">
    <property type="entry name" value="Transferase(Phosphotransferase) domain 1"/>
    <property type="match status" value="2"/>
</dbReference>